<reference evidence="6" key="1">
    <citation type="journal article" date="2019" name="Int. J. Syst. Evol. Microbiol.">
        <title>The Global Catalogue of Microorganisms (GCM) 10K type strain sequencing project: providing services to taxonomists for standard genome sequencing and annotation.</title>
        <authorList>
            <consortium name="The Broad Institute Genomics Platform"/>
            <consortium name="The Broad Institute Genome Sequencing Center for Infectious Disease"/>
            <person name="Wu L."/>
            <person name="Ma J."/>
        </authorList>
    </citation>
    <scope>NUCLEOTIDE SEQUENCE [LARGE SCALE GENOMIC DNA]</scope>
    <source>
        <strain evidence="6">JCM 10671</strain>
    </source>
</reference>
<dbReference type="CDD" id="cd02000">
    <property type="entry name" value="TPP_E1_PDC_ADC_BCADC"/>
    <property type="match status" value="1"/>
</dbReference>
<keyword evidence="6" id="KW-1185">Reference proteome</keyword>
<accession>A0ABN1GCZ0</accession>
<evidence type="ECO:0000313" key="5">
    <source>
        <dbReference type="EMBL" id="GAA0608845.1"/>
    </source>
</evidence>
<evidence type="ECO:0000259" key="4">
    <source>
        <dbReference type="Pfam" id="PF00676"/>
    </source>
</evidence>
<dbReference type="InterPro" id="IPR029061">
    <property type="entry name" value="THDP-binding"/>
</dbReference>
<dbReference type="RefSeq" id="WP_344601958.1">
    <property type="nucleotide sequence ID" value="NZ_BAAAHE010000007.1"/>
</dbReference>
<dbReference type="Gene3D" id="3.40.50.970">
    <property type="match status" value="1"/>
</dbReference>
<proteinExistence type="predicted"/>
<keyword evidence="2" id="KW-0560">Oxidoreductase</keyword>
<organism evidence="5 6">
    <name type="scientific">Sporichthya brevicatena</name>
    <dbReference type="NCBI Taxonomy" id="171442"/>
    <lineage>
        <taxon>Bacteria</taxon>
        <taxon>Bacillati</taxon>
        <taxon>Actinomycetota</taxon>
        <taxon>Actinomycetes</taxon>
        <taxon>Sporichthyales</taxon>
        <taxon>Sporichthyaceae</taxon>
        <taxon>Sporichthya</taxon>
    </lineage>
</organism>
<sequence>MLTTAEMLQMYRTMALITATSDRASAEVKSGSLQSAFYPVRGLEGVCGALSIAVTTEDQLVSTYRSLGDALAKGSNLRGVIAEIYGRSDGVCGGKGGPMHLHDTSVGFMTSTGIVGSGIPIAVGLGIAAQLDGAQRAVVTTFGDGATSIGAFHEGMNMAGLWKLPVVFLCQNNQWGEHTPIAEYAANTDLAGRAQAYGMRTVRVDGFDPVATAEVLRDALARARNGEGPTFVEAVTYRLTGHSGSADYSYMPADELAAALERDPVPSFRRRLLESGAASESDLAAIDAEVVAQVDDAFAFAQASAPPEQDLRYRDVFADTAALAGTGVAL</sequence>
<dbReference type="PANTHER" id="PTHR11516:SF41">
    <property type="entry name" value="3-METHYL-2-OXOBUTANOATE DEHYDROGENASE SUBUNIT ALPHA"/>
    <property type="match status" value="1"/>
</dbReference>
<dbReference type="InterPro" id="IPR001017">
    <property type="entry name" value="DH_E1"/>
</dbReference>
<name>A0ABN1GCZ0_9ACTN</name>
<dbReference type="EMBL" id="BAAAHE010000007">
    <property type="protein sequence ID" value="GAA0608845.1"/>
    <property type="molecule type" value="Genomic_DNA"/>
</dbReference>
<dbReference type="SUPFAM" id="SSF52518">
    <property type="entry name" value="Thiamin diphosphate-binding fold (THDP-binding)"/>
    <property type="match status" value="1"/>
</dbReference>
<gene>
    <name evidence="5" type="ORF">GCM10009547_08540</name>
</gene>
<dbReference type="InterPro" id="IPR050642">
    <property type="entry name" value="PDH_E1_Alpha_Subunit"/>
</dbReference>
<dbReference type="PANTHER" id="PTHR11516">
    <property type="entry name" value="PYRUVATE DEHYDROGENASE E1 COMPONENT, ALPHA SUBUNIT BACTERIAL AND ORGANELLAR"/>
    <property type="match status" value="1"/>
</dbReference>
<evidence type="ECO:0000313" key="6">
    <source>
        <dbReference type="Proteomes" id="UP001500957"/>
    </source>
</evidence>
<comment type="caution">
    <text evidence="5">The sequence shown here is derived from an EMBL/GenBank/DDBJ whole genome shotgun (WGS) entry which is preliminary data.</text>
</comment>
<dbReference type="Pfam" id="PF00676">
    <property type="entry name" value="E1_dh"/>
    <property type="match status" value="1"/>
</dbReference>
<protein>
    <submittedName>
        <fullName evidence="5">Thiamine pyrophosphate-dependent dehydrogenase E1 component subunit alpha</fullName>
    </submittedName>
</protein>
<evidence type="ECO:0000256" key="2">
    <source>
        <dbReference type="ARBA" id="ARBA00023002"/>
    </source>
</evidence>
<dbReference type="Proteomes" id="UP001500957">
    <property type="component" value="Unassembled WGS sequence"/>
</dbReference>
<evidence type="ECO:0000256" key="3">
    <source>
        <dbReference type="ARBA" id="ARBA00023052"/>
    </source>
</evidence>
<comment type="cofactor">
    <cofactor evidence="1">
        <name>thiamine diphosphate</name>
        <dbReference type="ChEBI" id="CHEBI:58937"/>
    </cofactor>
</comment>
<keyword evidence="3" id="KW-0786">Thiamine pyrophosphate</keyword>
<evidence type="ECO:0000256" key="1">
    <source>
        <dbReference type="ARBA" id="ARBA00001964"/>
    </source>
</evidence>
<feature type="domain" description="Dehydrogenase E1 component" evidence="4">
    <location>
        <begin position="13"/>
        <end position="307"/>
    </location>
</feature>